<reference evidence="1 2" key="1">
    <citation type="submission" date="2015-01" db="EMBL/GenBank/DDBJ databases">
        <title>Evolution of Trichinella species and genotypes.</title>
        <authorList>
            <person name="Korhonen P.K."/>
            <person name="Edoardo P."/>
            <person name="Giuseppe L.R."/>
            <person name="Gasser R.B."/>
        </authorList>
    </citation>
    <scope>NUCLEOTIDE SEQUENCE [LARGE SCALE GENOMIC DNA]</scope>
    <source>
        <strain evidence="1">ISS588</strain>
    </source>
</reference>
<comment type="caution">
    <text evidence="1">The sequence shown here is derived from an EMBL/GenBank/DDBJ whole genome shotgun (WGS) entry which is preliminary data.</text>
</comment>
<evidence type="ECO:0000313" key="2">
    <source>
        <dbReference type="Proteomes" id="UP000054805"/>
    </source>
</evidence>
<gene>
    <name evidence="1" type="ORF">T4B_15400</name>
</gene>
<dbReference type="EMBL" id="JYDS01000040">
    <property type="protein sequence ID" value="KRZ29900.1"/>
    <property type="molecule type" value="Genomic_DNA"/>
</dbReference>
<dbReference type="Proteomes" id="UP000054805">
    <property type="component" value="Unassembled WGS sequence"/>
</dbReference>
<sequence length="222" mass="24050">MPSCQVMLPMSDGFDDRLRFFLNGGVALLRALQGSGEECDSTAAIATSEASVSSSKGKFSSTALTAEFSISVLICSNAALASDDTGKNNKQTSRVLAGELSHQMVKVGLAAAVGAAGQVVYFHFLFYAQGYAVLKSRTSICQVDDTLETSHIIRHSKWDAGKLVQGSVCFKSRIQFFIVRYRDLMIGAFCAFHPLRQRLVLSTEKCLALLRHLPVVSALRFG</sequence>
<evidence type="ECO:0000313" key="1">
    <source>
        <dbReference type="EMBL" id="KRZ29900.1"/>
    </source>
</evidence>
<proteinExistence type="predicted"/>
<dbReference type="AlphaFoldDB" id="A0A0V1J4K7"/>
<keyword evidence="2" id="KW-1185">Reference proteome</keyword>
<organism evidence="1 2">
    <name type="scientific">Trichinella pseudospiralis</name>
    <name type="common">Parasitic roundworm</name>
    <dbReference type="NCBI Taxonomy" id="6337"/>
    <lineage>
        <taxon>Eukaryota</taxon>
        <taxon>Metazoa</taxon>
        <taxon>Ecdysozoa</taxon>
        <taxon>Nematoda</taxon>
        <taxon>Enoplea</taxon>
        <taxon>Dorylaimia</taxon>
        <taxon>Trichinellida</taxon>
        <taxon>Trichinellidae</taxon>
        <taxon>Trichinella</taxon>
    </lineage>
</organism>
<name>A0A0V1J4K7_TRIPS</name>
<protein>
    <submittedName>
        <fullName evidence="1">Uncharacterized protein</fullName>
    </submittedName>
</protein>
<accession>A0A0V1J4K7</accession>